<dbReference type="PANTHER" id="PTHR30055:SF234">
    <property type="entry name" value="HTH-TYPE TRANSCRIPTIONAL REGULATOR BETI"/>
    <property type="match status" value="1"/>
</dbReference>
<feature type="DNA-binding region" description="H-T-H motif" evidence="4">
    <location>
        <begin position="49"/>
        <end position="68"/>
    </location>
</feature>
<dbReference type="EMBL" id="VOMB01000027">
    <property type="protein sequence ID" value="MBU9767090.1"/>
    <property type="molecule type" value="Genomic_DNA"/>
</dbReference>
<comment type="caution">
    <text evidence="6">The sequence shown here is derived from an EMBL/GenBank/DDBJ whole genome shotgun (WGS) entry which is preliminary data.</text>
</comment>
<dbReference type="InterPro" id="IPR050109">
    <property type="entry name" value="HTH-type_TetR-like_transc_reg"/>
</dbReference>
<evidence type="ECO:0000313" key="7">
    <source>
        <dbReference type="Proteomes" id="UP000812982"/>
    </source>
</evidence>
<evidence type="ECO:0000256" key="2">
    <source>
        <dbReference type="ARBA" id="ARBA00023125"/>
    </source>
</evidence>
<dbReference type="Proteomes" id="UP000812982">
    <property type="component" value="Unassembled WGS sequence"/>
</dbReference>
<evidence type="ECO:0000259" key="5">
    <source>
        <dbReference type="PROSITE" id="PS50977"/>
    </source>
</evidence>
<dbReference type="PANTHER" id="PTHR30055">
    <property type="entry name" value="HTH-TYPE TRANSCRIPTIONAL REGULATOR RUTR"/>
    <property type="match status" value="1"/>
</dbReference>
<proteinExistence type="predicted"/>
<reference evidence="6 7" key="1">
    <citation type="journal article" date="2021" name="Sci. Rep.">
        <title>Phenotypic and genomic hallmarks of a novel, potentially pathogenic rapidly growing Mycobacterium species related to the Mycobacterium fortuitum complex.</title>
        <authorList>
            <person name="Gharbi R."/>
            <person name="Khanna V."/>
            <person name="Frigui W."/>
            <person name="Mhenni B."/>
            <person name="Brosch R."/>
            <person name="Mardassi H."/>
        </authorList>
    </citation>
    <scope>NUCLEOTIDE SEQUENCE [LARGE SCALE GENOMIC DNA]</scope>
    <source>
        <strain evidence="6 7">TNTM28</strain>
    </source>
</reference>
<dbReference type="SUPFAM" id="SSF46689">
    <property type="entry name" value="Homeodomain-like"/>
    <property type="match status" value="1"/>
</dbReference>
<sequence>MNVATLSSSLAGRQVMEGVSMAGRRTDTRDKIRAVALELFSAHGYDHTSIRQIAESLGITKAAVYYHFPAKEDIVVSLADDLRNGVDEILRWAADQPAGRETGLEVLRRYGTVLHGTGRAMTRFMHENYAAFNRLGVGADLRYQFRTVADAMTAPDHDPVAVYHARQALLTISWSVAMMGDLPLTDEQCNDTAIAIASDIYRRSL</sequence>
<evidence type="ECO:0000313" key="6">
    <source>
        <dbReference type="EMBL" id="MBU9767090.1"/>
    </source>
</evidence>
<dbReference type="PROSITE" id="PS50977">
    <property type="entry name" value="HTH_TETR_2"/>
    <property type="match status" value="1"/>
</dbReference>
<gene>
    <name evidence="6" type="ORF">FR943_25055</name>
</gene>
<dbReference type="PROSITE" id="PS01081">
    <property type="entry name" value="HTH_TETR_1"/>
    <property type="match status" value="1"/>
</dbReference>
<feature type="domain" description="HTH tetR-type" evidence="5">
    <location>
        <begin position="26"/>
        <end position="86"/>
    </location>
</feature>
<dbReference type="InterPro" id="IPR009057">
    <property type="entry name" value="Homeodomain-like_sf"/>
</dbReference>
<dbReference type="InterPro" id="IPR023772">
    <property type="entry name" value="DNA-bd_HTH_TetR-type_CS"/>
</dbReference>
<evidence type="ECO:0000256" key="4">
    <source>
        <dbReference type="PROSITE-ProRule" id="PRU00335"/>
    </source>
</evidence>
<protein>
    <submittedName>
        <fullName evidence="6">TetR/AcrR family transcriptional regulator</fullName>
    </submittedName>
</protein>
<keyword evidence="7" id="KW-1185">Reference proteome</keyword>
<keyword evidence="2 4" id="KW-0238">DNA-binding</keyword>
<keyword evidence="3" id="KW-0804">Transcription</keyword>
<keyword evidence="1" id="KW-0805">Transcription regulation</keyword>
<evidence type="ECO:0000256" key="1">
    <source>
        <dbReference type="ARBA" id="ARBA00023015"/>
    </source>
</evidence>
<evidence type="ECO:0000256" key="3">
    <source>
        <dbReference type="ARBA" id="ARBA00023163"/>
    </source>
</evidence>
<dbReference type="PRINTS" id="PR00455">
    <property type="entry name" value="HTHTETR"/>
</dbReference>
<accession>A0ABS6KU51</accession>
<dbReference type="InterPro" id="IPR001647">
    <property type="entry name" value="HTH_TetR"/>
</dbReference>
<name>A0ABS6KU51_9MYCO</name>
<dbReference type="Pfam" id="PF00440">
    <property type="entry name" value="TetR_N"/>
    <property type="match status" value="1"/>
</dbReference>
<dbReference type="Gene3D" id="1.10.357.10">
    <property type="entry name" value="Tetracycline Repressor, domain 2"/>
    <property type="match status" value="1"/>
</dbReference>
<organism evidence="6 7">
    <name type="scientific">[Mycobacterium] fortunisiensis</name>
    <dbReference type="NCBI Taxonomy" id="2600579"/>
    <lineage>
        <taxon>Bacteria</taxon>
        <taxon>Bacillati</taxon>
        <taxon>Actinomycetota</taxon>
        <taxon>Actinomycetes</taxon>
        <taxon>Mycobacteriales</taxon>
        <taxon>Mycobacteriaceae</taxon>
        <taxon>Mycolicibacterium</taxon>
    </lineage>
</organism>